<feature type="domain" description="Alanine racemase C-terminal" evidence="4">
    <location>
        <begin position="229"/>
        <end position="350"/>
    </location>
</feature>
<dbReference type="PRINTS" id="PR00992">
    <property type="entry name" value="ALARACEMASE"/>
</dbReference>
<dbReference type="PANTHER" id="PTHR30511:SF0">
    <property type="entry name" value="ALANINE RACEMASE, CATABOLIC-RELATED"/>
    <property type="match status" value="1"/>
</dbReference>
<reference evidence="6" key="1">
    <citation type="journal article" date="2019" name="Int. J. Syst. Evol. Microbiol.">
        <title>The Global Catalogue of Microorganisms (GCM) 10K type strain sequencing project: providing services to taxonomists for standard genome sequencing and annotation.</title>
        <authorList>
            <consortium name="The Broad Institute Genomics Platform"/>
            <consortium name="The Broad Institute Genome Sequencing Center for Infectious Disease"/>
            <person name="Wu L."/>
            <person name="Ma J."/>
        </authorList>
    </citation>
    <scope>NUCLEOTIDE SEQUENCE [LARGE SCALE GENOMIC DNA]</scope>
    <source>
        <strain evidence="6">CCM 7756</strain>
    </source>
</reference>
<accession>A0ABV7N443</accession>
<dbReference type="Pfam" id="PF00842">
    <property type="entry name" value="Ala_racemase_C"/>
    <property type="match status" value="1"/>
</dbReference>
<dbReference type="Pfam" id="PF01168">
    <property type="entry name" value="Ala_racemase_N"/>
    <property type="match status" value="1"/>
</dbReference>
<dbReference type="SUPFAM" id="SSF50621">
    <property type="entry name" value="Alanine racemase C-terminal domain-like"/>
    <property type="match status" value="1"/>
</dbReference>
<evidence type="ECO:0000256" key="1">
    <source>
        <dbReference type="ARBA" id="ARBA00001933"/>
    </source>
</evidence>
<dbReference type="EMBL" id="JBHRVQ010000001">
    <property type="protein sequence ID" value="MFC3388361.1"/>
    <property type="molecule type" value="Genomic_DNA"/>
</dbReference>
<dbReference type="SUPFAM" id="SSF51419">
    <property type="entry name" value="PLP-binding barrel"/>
    <property type="match status" value="1"/>
</dbReference>
<name>A0ABV7N443_9STAP</name>
<dbReference type="SMART" id="SM01005">
    <property type="entry name" value="Ala_racemase_C"/>
    <property type="match status" value="1"/>
</dbReference>
<protein>
    <submittedName>
        <fullName evidence="5">Alanine racemase</fullName>
    </submittedName>
</protein>
<proteinExistence type="predicted"/>
<evidence type="ECO:0000313" key="5">
    <source>
        <dbReference type="EMBL" id="MFC3388361.1"/>
    </source>
</evidence>
<dbReference type="PANTHER" id="PTHR30511">
    <property type="entry name" value="ALANINE RACEMASE"/>
    <property type="match status" value="1"/>
</dbReference>
<sequence>MIDRAQFVRTAKMSSGGKNVIAVVKNNAYNYGLEFSVSAFLEAGIHSFATTSMDEALTIRQIAPDAMIFLMNPTYDFESVRANDFHITLPSLEYYYKYKDELAGLSVHLEFAGLFNRSGFDNVSDLVEIINDMDVLPTHVQMDIAGIWTHFGYADELDMQEYEVERKMWLDTLSSIKKTGHTFKYIHAQNSASFARDGLFDDHTHLRLGIALYGSRPYATLPVSDYEQSMTLKAPIVQLRHLRASQKCGYGGSYQPGKDASVAVVDIGYGDGILRKRAEFHCMINGKCYPIKALMMSHMIVEVDEEVSLEDEVILYGSDLRIDEFTNLGVGANSEQLGALNYNSLKKVIINDARVYQ</sequence>
<evidence type="ECO:0000259" key="4">
    <source>
        <dbReference type="SMART" id="SM01005"/>
    </source>
</evidence>
<keyword evidence="6" id="KW-1185">Reference proteome</keyword>
<dbReference type="InterPro" id="IPR029066">
    <property type="entry name" value="PLP-binding_barrel"/>
</dbReference>
<keyword evidence="2" id="KW-0663">Pyridoxal phosphate</keyword>
<gene>
    <name evidence="5" type="ORF">ACFOEO_07245</name>
</gene>
<dbReference type="RefSeq" id="WP_380653728.1">
    <property type="nucleotide sequence ID" value="NZ_JBHRVQ010000001.1"/>
</dbReference>
<comment type="cofactor">
    <cofactor evidence="1">
        <name>pyridoxal 5'-phosphate</name>
        <dbReference type="ChEBI" id="CHEBI:597326"/>
    </cofactor>
</comment>
<evidence type="ECO:0000313" key="6">
    <source>
        <dbReference type="Proteomes" id="UP001595637"/>
    </source>
</evidence>
<comment type="caution">
    <text evidence="5">The sequence shown here is derived from an EMBL/GenBank/DDBJ whole genome shotgun (WGS) entry which is preliminary data.</text>
</comment>
<keyword evidence="3" id="KW-0413">Isomerase</keyword>
<evidence type="ECO:0000256" key="2">
    <source>
        <dbReference type="ARBA" id="ARBA00022898"/>
    </source>
</evidence>
<evidence type="ECO:0000256" key="3">
    <source>
        <dbReference type="ARBA" id="ARBA00023235"/>
    </source>
</evidence>
<dbReference type="Gene3D" id="3.20.20.10">
    <property type="entry name" value="Alanine racemase"/>
    <property type="match status" value="1"/>
</dbReference>
<dbReference type="InterPro" id="IPR000821">
    <property type="entry name" value="Ala_racemase"/>
</dbReference>
<organism evidence="5 6">
    <name type="scientific">Salinicoccus sesuvii</name>
    <dbReference type="NCBI Taxonomy" id="868281"/>
    <lineage>
        <taxon>Bacteria</taxon>
        <taxon>Bacillati</taxon>
        <taxon>Bacillota</taxon>
        <taxon>Bacilli</taxon>
        <taxon>Bacillales</taxon>
        <taxon>Staphylococcaceae</taxon>
        <taxon>Salinicoccus</taxon>
    </lineage>
</organism>
<dbReference type="InterPro" id="IPR001608">
    <property type="entry name" value="Ala_racemase_N"/>
</dbReference>
<dbReference type="InterPro" id="IPR009006">
    <property type="entry name" value="Ala_racemase/Decarboxylase_C"/>
</dbReference>
<dbReference type="Gene3D" id="2.40.37.10">
    <property type="entry name" value="Lyase, Ornithine Decarboxylase, Chain A, domain 1"/>
    <property type="match status" value="1"/>
</dbReference>
<dbReference type="Proteomes" id="UP001595637">
    <property type="component" value="Unassembled WGS sequence"/>
</dbReference>
<dbReference type="InterPro" id="IPR011079">
    <property type="entry name" value="Ala_racemase_C"/>
</dbReference>